<comment type="similarity">
    <text evidence="2 5">Belongs to the NRAP family.</text>
</comment>
<evidence type="ECO:0000259" key="12">
    <source>
        <dbReference type="Pfam" id="PF17407"/>
    </source>
</evidence>
<dbReference type="EMBL" id="JAEPRB010000049">
    <property type="protein sequence ID" value="KAG2224069.1"/>
    <property type="molecule type" value="Genomic_DNA"/>
</dbReference>
<dbReference type="Pfam" id="PF17405">
    <property type="entry name" value="Nrap_D4"/>
    <property type="match status" value="1"/>
</dbReference>
<keyword evidence="5" id="KW-0698">rRNA processing</keyword>
<accession>A0A8H7S5Q0</accession>
<evidence type="ECO:0000313" key="14">
    <source>
        <dbReference type="Proteomes" id="UP000646827"/>
    </source>
</evidence>
<dbReference type="Pfam" id="PF17407">
    <property type="entry name" value="Nrap_D6"/>
    <property type="match status" value="1"/>
</dbReference>
<feature type="domain" description="Nrap protein" evidence="9">
    <location>
        <begin position="511"/>
        <end position="666"/>
    </location>
</feature>
<evidence type="ECO:0000313" key="13">
    <source>
        <dbReference type="EMBL" id="KAG2224069.1"/>
    </source>
</evidence>
<keyword evidence="4 5" id="KW-0539">Nucleus</keyword>
<sequence>MAAKRKVNRSTPANAVATKKAKVEEIKSTTTIDEIEDDDQNLMTTSANYMDDDDEEGDWESQSDEDGSDDEEGEGGESKTNKKRKTDNEVDNVTGGELEGLKETAELYKSNIFKLEIDELLQEVNVNYDKHKTLLSALKQLKSVFENIPEGKEELVKDYIKNFKKKQKIVAPILQSPPPEDALYKFKFEKPSSIQVVGSYALKTITKLKRAFNVDLAVQMPSSIFQEKDYTNNRYFYKRACYLATLAHAIQKSKKNFNIEFSTFNGDSHRPILIVKPTGDKSDVDFSKTKCIIRIIPTIAQDVFPPYRLAPNRNNIRHNSENSVATTTPTPQYNASILMDTSLSSSLAFLYEHSKNCAGFKDAIMLGRVWLYQRELESNRTGSGFSAFLFAMLMGYLLQGGLPQGGRKLSTGHSSYQLLRGTIDFLSTHDFEKEPVMIGEYDHPDFAVDHFRENYQISIVDPSGTINLAAHLTPSGLAQVQYEAKLAMASFNDTVDRFDTLFLRNVNDIKARFDNAFTIPVPNKESAHTTYTELTQSECPILVDHFAKSVSNILQRGLTNRVDLVAVQYDADLSWPINNTISSFASHIKVGLVLNPDNSPRLVDQGPDAQQKEACESFRQFWGDKAELRRFKDGSIVESVVWETQGYENRTLIVKSIVQYLLQHHFELEPELIWTGQQVYPYLHLSKHVPANLFSRQLDVSGFQPVMTAYTQFAKQLRDVDTSLPILINNIYPASSGLRYTSACVPHPMDFDHVVSHYPVTARYIDAMDVIVQLERSTKWPDDLAALQKVKYAFYVKIANELKNRVGVEAHVVAPHTDVQNDNENKLLKQGYIDVYYYGYIFRCHLHVPQESDALKNTINDKKSNDTKKKTQAQEALKAHEYLFHHQQRHTYYVQAMCVKYPAYSATVRLMKRWFGAHLLSLQISEELIELICAHVFLESHPWQPPVNALTGMTRVLELLATWDWQKGPLVVDIEGEMTELDRDIISQRFAKKKSFITMVVATAKDLDGTRWSSPRPNKAVAARVQMLAKASVATLDKTIQSGQIKNIKSLFVTPMQDYHVVIQLKASRCTRYYQNSRPQQSLLELNEEETDILGDTVYAKFDPVTEYIKELERIYGDVVLLFHDQFGGDKIGIVWNPTTAVPKQWKVNVGYNSVPVDMNKDGFLEPAKGKNEISNLVKPNFAAILREMERLGHGIIESINQS</sequence>
<reference evidence="13 14" key="1">
    <citation type="submission" date="2020-12" db="EMBL/GenBank/DDBJ databases">
        <title>Metabolic potential, ecology and presence of endohyphal bacteria is reflected in genomic diversity of Mucoromycotina.</title>
        <authorList>
            <person name="Muszewska A."/>
            <person name="Okrasinska A."/>
            <person name="Steczkiewicz K."/>
            <person name="Drgas O."/>
            <person name="Orlowska M."/>
            <person name="Perlinska-Lenart U."/>
            <person name="Aleksandrzak-Piekarczyk T."/>
            <person name="Szatraj K."/>
            <person name="Zielenkiewicz U."/>
            <person name="Pilsyk S."/>
            <person name="Malc E."/>
            <person name="Mieczkowski P."/>
            <person name="Kruszewska J.S."/>
            <person name="Biernat P."/>
            <person name="Pawlowska J."/>
        </authorList>
    </citation>
    <scope>NUCLEOTIDE SEQUENCE [LARGE SCALE GENOMIC DNA]</scope>
    <source>
        <strain evidence="13 14">CBS 142.35</strain>
    </source>
</reference>
<keyword evidence="5" id="KW-0687">Ribonucleoprotein</keyword>
<feature type="domain" description="Nrap protein" evidence="11">
    <location>
        <begin position="901"/>
        <end position="1053"/>
    </location>
</feature>
<dbReference type="GO" id="GO:0003723">
    <property type="term" value="F:RNA binding"/>
    <property type="evidence" value="ECO:0007669"/>
    <property type="project" value="UniProtKB-KW"/>
</dbReference>
<evidence type="ECO:0000259" key="7">
    <source>
        <dbReference type="Pfam" id="PF03813"/>
    </source>
</evidence>
<evidence type="ECO:0000259" key="10">
    <source>
        <dbReference type="Pfam" id="PF17405"/>
    </source>
</evidence>
<dbReference type="GO" id="GO:0006364">
    <property type="term" value="P:rRNA processing"/>
    <property type="evidence" value="ECO:0007669"/>
    <property type="project" value="UniProtKB-KW"/>
</dbReference>
<dbReference type="GO" id="GO:0032545">
    <property type="term" value="C:CURI complex"/>
    <property type="evidence" value="ECO:0007669"/>
    <property type="project" value="TreeGrafter"/>
</dbReference>
<dbReference type="Pfam" id="PF03813">
    <property type="entry name" value="Nrap"/>
    <property type="match status" value="1"/>
</dbReference>
<feature type="compositionally biased region" description="Acidic residues" evidence="6">
    <location>
        <begin position="50"/>
        <end position="75"/>
    </location>
</feature>
<dbReference type="PANTHER" id="PTHR17972">
    <property type="entry name" value="NUCLEOLAR RNA-ASSOCIATED PROTEIN"/>
    <property type="match status" value="1"/>
</dbReference>
<evidence type="ECO:0000256" key="6">
    <source>
        <dbReference type="SAM" id="MobiDB-lite"/>
    </source>
</evidence>
<evidence type="ECO:0000259" key="11">
    <source>
        <dbReference type="Pfam" id="PF17406"/>
    </source>
</evidence>
<dbReference type="InterPro" id="IPR035371">
    <property type="entry name" value="Nrap_D6"/>
</dbReference>
<dbReference type="InterPro" id="IPR035367">
    <property type="entry name" value="Nrap_D2"/>
</dbReference>
<dbReference type="GO" id="GO:0034456">
    <property type="term" value="C:UTP-C complex"/>
    <property type="evidence" value="ECO:0007669"/>
    <property type="project" value="TreeGrafter"/>
</dbReference>
<evidence type="ECO:0000256" key="3">
    <source>
        <dbReference type="ARBA" id="ARBA00022884"/>
    </source>
</evidence>
<feature type="region of interest" description="Disordered" evidence="6">
    <location>
        <begin position="1"/>
        <end position="94"/>
    </location>
</feature>
<dbReference type="InterPro" id="IPR005554">
    <property type="entry name" value="NOL6/Upt22"/>
</dbReference>
<dbReference type="PANTHER" id="PTHR17972:SF0">
    <property type="entry name" value="NUCLEOLAR PROTEIN 6"/>
    <property type="match status" value="1"/>
</dbReference>
<evidence type="ECO:0000256" key="4">
    <source>
        <dbReference type="ARBA" id="ARBA00023242"/>
    </source>
</evidence>
<evidence type="ECO:0000256" key="5">
    <source>
        <dbReference type="RuleBase" id="RU364032"/>
    </source>
</evidence>
<name>A0A8H7S5Q0_9FUNG</name>
<dbReference type="InterPro" id="IPR035370">
    <property type="entry name" value="Nrap_D5"/>
</dbReference>
<dbReference type="AlphaFoldDB" id="A0A8H7S5Q0"/>
<dbReference type="Gene3D" id="3.30.70.3030">
    <property type="match status" value="1"/>
</dbReference>
<evidence type="ECO:0000256" key="1">
    <source>
        <dbReference type="ARBA" id="ARBA00004604"/>
    </source>
</evidence>
<keyword evidence="14" id="KW-1185">Reference proteome</keyword>
<dbReference type="Gene3D" id="1.10.1410.10">
    <property type="match status" value="2"/>
</dbReference>
<dbReference type="GO" id="GO:0032040">
    <property type="term" value="C:small-subunit processome"/>
    <property type="evidence" value="ECO:0007669"/>
    <property type="project" value="TreeGrafter"/>
</dbReference>
<gene>
    <name evidence="13" type="ORF">INT45_004950</name>
</gene>
<evidence type="ECO:0000256" key="2">
    <source>
        <dbReference type="ARBA" id="ARBA00006674"/>
    </source>
</evidence>
<dbReference type="Proteomes" id="UP000646827">
    <property type="component" value="Unassembled WGS sequence"/>
</dbReference>
<feature type="domain" description="Nrap protein" evidence="10">
    <location>
        <begin position="694"/>
        <end position="898"/>
    </location>
</feature>
<evidence type="ECO:0000259" key="9">
    <source>
        <dbReference type="Pfam" id="PF17404"/>
    </source>
</evidence>
<comment type="subcellular location">
    <subcellularLocation>
        <location evidence="1 5">Nucleus</location>
        <location evidence="1 5">Nucleolus</location>
    </subcellularLocation>
</comment>
<dbReference type="SUPFAM" id="SSF81631">
    <property type="entry name" value="PAP/OAS1 substrate-binding domain"/>
    <property type="match status" value="1"/>
</dbReference>
<organism evidence="13 14">
    <name type="scientific">Circinella minor</name>
    <dbReference type="NCBI Taxonomy" id="1195481"/>
    <lineage>
        <taxon>Eukaryota</taxon>
        <taxon>Fungi</taxon>
        <taxon>Fungi incertae sedis</taxon>
        <taxon>Mucoromycota</taxon>
        <taxon>Mucoromycotina</taxon>
        <taxon>Mucoromycetes</taxon>
        <taxon>Mucorales</taxon>
        <taxon>Lichtheimiaceae</taxon>
        <taxon>Circinella</taxon>
    </lineage>
</organism>
<dbReference type="OrthoDB" id="10251401at2759"/>
<feature type="domain" description="Nrap protein" evidence="8">
    <location>
        <begin position="360"/>
        <end position="504"/>
    </location>
</feature>
<proteinExistence type="inferred from homology"/>
<dbReference type="Gene3D" id="3.30.70.3020">
    <property type="match status" value="1"/>
</dbReference>
<dbReference type="GO" id="GO:0006409">
    <property type="term" value="P:tRNA export from nucleus"/>
    <property type="evidence" value="ECO:0007669"/>
    <property type="project" value="TreeGrafter"/>
</dbReference>
<comment type="caution">
    <text evidence="13">The sequence shown here is derived from an EMBL/GenBank/DDBJ whole genome shotgun (WGS) entry which is preliminary data.</text>
</comment>
<feature type="domain" description="Nrap protein" evidence="12">
    <location>
        <begin position="1056"/>
        <end position="1200"/>
    </location>
</feature>
<keyword evidence="3 5" id="KW-0694">RNA-binding</keyword>
<evidence type="ECO:0000259" key="8">
    <source>
        <dbReference type="Pfam" id="PF17403"/>
    </source>
</evidence>
<dbReference type="InterPro" id="IPR035369">
    <property type="entry name" value="Nrap_D4"/>
</dbReference>
<keyword evidence="5" id="KW-0690">Ribosome biogenesis</keyword>
<feature type="domain" description="Nrap protein" evidence="7">
    <location>
        <begin position="214"/>
        <end position="355"/>
    </location>
</feature>
<protein>
    <recommendedName>
        <fullName evidence="5">U3 small nucleolar RNA-associated protein 22</fullName>
    </recommendedName>
</protein>
<dbReference type="Pfam" id="PF17404">
    <property type="entry name" value="Nrap_D3"/>
    <property type="match status" value="1"/>
</dbReference>
<dbReference type="InterPro" id="IPR035368">
    <property type="entry name" value="Nrap_D3"/>
</dbReference>
<dbReference type="Pfam" id="PF17406">
    <property type="entry name" value="Nrap_D5"/>
    <property type="match status" value="1"/>
</dbReference>
<dbReference type="Pfam" id="PF17403">
    <property type="entry name" value="Nrap_D2"/>
    <property type="match status" value="1"/>
</dbReference>
<dbReference type="InterPro" id="IPR035082">
    <property type="entry name" value="Nrap_D1"/>
</dbReference>